<organism evidence="2">
    <name type="scientific">viral metagenome</name>
    <dbReference type="NCBI Taxonomy" id="1070528"/>
    <lineage>
        <taxon>unclassified sequences</taxon>
        <taxon>metagenomes</taxon>
        <taxon>organismal metagenomes</taxon>
    </lineage>
</organism>
<reference evidence="2" key="1">
    <citation type="journal article" date="2020" name="Nature">
        <title>Giant virus diversity and host interactions through global metagenomics.</title>
        <authorList>
            <person name="Schulz F."/>
            <person name="Roux S."/>
            <person name="Paez-Espino D."/>
            <person name="Jungbluth S."/>
            <person name="Walsh D.A."/>
            <person name="Denef V.J."/>
            <person name="McMahon K.D."/>
            <person name="Konstantinidis K.T."/>
            <person name="Eloe-Fadrosh E.A."/>
            <person name="Kyrpides N.C."/>
            <person name="Woyke T."/>
        </authorList>
    </citation>
    <scope>NUCLEOTIDE SEQUENCE</scope>
    <source>
        <strain evidence="2">GVMAG-M-3300023184-68</strain>
    </source>
</reference>
<feature type="domain" description="C2H2-type" evidence="1">
    <location>
        <begin position="44"/>
        <end position="71"/>
    </location>
</feature>
<evidence type="ECO:0000313" key="2">
    <source>
        <dbReference type="EMBL" id="QHT90228.1"/>
    </source>
</evidence>
<sequence length="282" mass="33020">MPEHNCESCNYKTNYGWAYERHLKSNKHIKNQTLVVKPMIVMRYSCKLCSKKYQTSSGLWKHSQSCIKEEPPQPTQPPLENTVLTTALLETINKLNTRLETLESLGTVNIVNNNNNVNIYLNYLDTHCNKAINLSQFLETIEFMKEDFEEICKKRFYAQGANAILRRKIECLPIEERPLHCAQPIVNKPTPFLIRDKDTWKTECPALIEYMLKYGDEDMNEPMLMVEFLEKYNSKLYDAFTEMIKTDQKFKKIQNEMNISGQSLTHINMLREMSDMLVLDTP</sequence>
<dbReference type="EMBL" id="MN740153">
    <property type="protein sequence ID" value="QHT90228.1"/>
    <property type="molecule type" value="Genomic_DNA"/>
</dbReference>
<protein>
    <recommendedName>
        <fullName evidence="1">C2H2-type domain-containing protein</fullName>
    </recommendedName>
</protein>
<name>A0A6C0IB22_9ZZZZ</name>
<dbReference type="InterPro" id="IPR013087">
    <property type="entry name" value="Znf_C2H2_type"/>
</dbReference>
<dbReference type="PROSITE" id="PS50157">
    <property type="entry name" value="ZINC_FINGER_C2H2_2"/>
    <property type="match status" value="1"/>
</dbReference>
<dbReference type="Gene3D" id="3.30.160.60">
    <property type="entry name" value="Classic Zinc Finger"/>
    <property type="match status" value="1"/>
</dbReference>
<evidence type="ECO:0000259" key="1">
    <source>
        <dbReference type="PROSITE" id="PS50157"/>
    </source>
</evidence>
<dbReference type="AlphaFoldDB" id="A0A6C0IB22"/>
<proteinExistence type="predicted"/>
<accession>A0A6C0IB22</accession>